<evidence type="ECO:0000256" key="2">
    <source>
        <dbReference type="SAM" id="SignalP"/>
    </source>
</evidence>
<dbReference type="GO" id="GO:0004867">
    <property type="term" value="F:serine-type endopeptidase inhibitor activity"/>
    <property type="evidence" value="ECO:0007669"/>
    <property type="project" value="UniProtKB-KW"/>
</dbReference>
<reference evidence="4" key="1">
    <citation type="submission" date="2013-10" db="EMBL/GenBank/DDBJ databases">
        <title>Genome sequencing of Onchocerca volvulus.</title>
        <authorList>
            <person name="Cotton J."/>
            <person name="Tsai J."/>
            <person name="Stanley E."/>
            <person name="Tracey A."/>
            <person name="Holroyd N."/>
            <person name="Lustigman S."/>
            <person name="Berriman M."/>
        </authorList>
    </citation>
    <scope>NUCLEOTIDE SEQUENCE</scope>
</reference>
<dbReference type="InterPro" id="IPR036084">
    <property type="entry name" value="Ser_inhib-like_sf"/>
</dbReference>
<keyword evidence="1" id="KW-0722">Serine protease inhibitor</keyword>
<evidence type="ECO:0000256" key="1">
    <source>
        <dbReference type="ARBA" id="ARBA00022900"/>
    </source>
</evidence>
<proteinExistence type="predicted"/>
<dbReference type="OMA" id="CVAISEC"/>
<dbReference type="EnsemblMetazoa" id="OVOC12851.1">
    <property type="protein sequence ID" value="OVOC12851.1"/>
    <property type="gene ID" value="WBGene00249660"/>
</dbReference>
<evidence type="ECO:0008006" key="5">
    <source>
        <dbReference type="Google" id="ProtNLM"/>
    </source>
</evidence>
<name>A0A8R1TMM8_ONCVO</name>
<sequence>MNPFFIFITAFVVIFTYLDAHQHRHKCRRPEIWAYCGGCELKCGQSDFAPCALRCNRPGCYCSPFFGLRRDRYGKCISKYQCPRKKYLNAHNILPWNHIR</sequence>
<dbReference type="AlphaFoldDB" id="A0A8R1TMM8"/>
<dbReference type="SUPFAM" id="SSF57567">
    <property type="entry name" value="Serine protease inhibitors"/>
    <property type="match status" value="1"/>
</dbReference>
<dbReference type="Gene3D" id="2.10.25.10">
    <property type="entry name" value="Laminin"/>
    <property type="match status" value="1"/>
</dbReference>
<keyword evidence="1" id="KW-0646">Protease inhibitor</keyword>
<organism evidence="3 4">
    <name type="scientific">Onchocerca volvulus</name>
    <dbReference type="NCBI Taxonomy" id="6282"/>
    <lineage>
        <taxon>Eukaryota</taxon>
        <taxon>Metazoa</taxon>
        <taxon>Ecdysozoa</taxon>
        <taxon>Nematoda</taxon>
        <taxon>Chromadorea</taxon>
        <taxon>Rhabditida</taxon>
        <taxon>Spirurina</taxon>
        <taxon>Spiruromorpha</taxon>
        <taxon>Filarioidea</taxon>
        <taxon>Onchocercidae</taxon>
        <taxon>Onchocerca</taxon>
    </lineage>
</organism>
<evidence type="ECO:0000313" key="3">
    <source>
        <dbReference type="EnsemblMetazoa" id="OVOC12851.1"/>
    </source>
</evidence>
<reference evidence="3" key="2">
    <citation type="submission" date="2022-06" db="UniProtKB">
        <authorList>
            <consortium name="EnsemblMetazoa"/>
        </authorList>
    </citation>
    <scope>IDENTIFICATION</scope>
</reference>
<accession>A0A8R1TMM8</accession>
<dbReference type="Proteomes" id="UP000024404">
    <property type="component" value="Unassembled WGS sequence"/>
</dbReference>
<feature type="chain" id="PRO_5035945023" description="TIL domain-containing protein" evidence="2">
    <location>
        <begin position="21"/>
        <end position="100"/>
    </location>
</feature>
<keyword evidence="4" id="KW-1185">Reference proteome</keyword>
<dbReference type="EMBL" id="CMVM020000801">
    <property type="status" value="NOT_ANNOTATED_CDS"/>
    <property type="molecule type" value="Genomic_DNA"/>
</dbReference>
<keyword evidence="2" id="KW-0732">Signal</keyword>
<feature type="signal peptide" evidence="2">
    <location>
        <begin position="1"/>
        <end position="20"/>
    </location>
</feature>
<evidence type="ECO:0000313" key="4">
    <source>
        <dbReference type="Proteomes" id="UP000024404"/>
    </source>
</evidence>
<protein>
    <recommendedName>
        <fullName evidence="5">TIL domain-containing protein</fullName>
    </recommendedName>
</protein>